<evidence type="ECO:0000313" key="4">
    <source>
        <dbReference type="Proteomes" id="UP000664859"/>
    </source>
</evidence>
<feature type="transmembrane region" description="Helical" evidence="2">
    <location>
        <begin position="213"/>
        <end position="230"/>
    </location>
</feature>
<feature type="compositionally biased region" description="Basic residues" evidence="1">
    <location>
        <begin position="377"/>
        <end position="386"/>
    </location>
</feature>
<dbReference type="AlphaFoldDB" id="A0A835YJZ6"/>
<feature type="transmembrane region" description="Helical" evidence="2">
    <location>
        <begin position="76"/>
        <end position="98"/>
    </location>
</feature>
<feature type="compositionally biased region" description="Low complexity" evidence="1">
    <location>
        <begin position="363"/>
        <end position="376"/>
    </location>
</feature>
<reference evidence="3" key="1">
    <citation type="submission" date="2021-02" db="EMBL/GenBank/DDBJ databases">
        <title>First Annotated Genome of the Yellow-green Alga Tribonema minus.</title>
        <authorList>
            <person name="Mahan K.M."/>
        </authorList>
    </citation>
    <scope>NUCLEOTIDE SEQUENCE</scope>
    <source>
        <strain evidence="3">UTEX B ZZ1240</strain>
    </source>
</reference>
<gene>
    <name evidence="3" type="ORF">JKP88DRAFT_203770</name>
</gene>
<dbReference type="Proteomes" id="UP000664859">
    <property type="component" value="Unassembled WGS sequence"/>
</dbReference>
<evidence type="ECO:0000256" key="1">
    <source>
        <dbReference type="SAM" id="MobiDB-lite"/>
    </source>
</evidence>
<feature type="region of interest" description="Disordered" evidence="1">
    <location>
        <begin position="351"/>
        <end position="391"/>
    </location>
</feature>
<keyword evidence="2" id="KW-0812">Transmembrane</keyword>
<accession>A0A835YJZ6</accession>
<comment type="caution">
    <text evidence="3">The sequence shown here is derived from an EMBL/GenBank/DDBJ whole genome shotgun (WGS) entry which is preliminary data.</text>
</comment>
<organism evidence="3 4">
    <name type="scientific">Tribonema minus</name>
    <dbReference type="NCBI Taxonomy" id="303371"/>
    <lineage>
        <taxon>Eukaryota</taxon>
        <taxon>Sar</taxon>
        <taxon>Stramenopiles</taxon>
        <taxon>Ochrophyta</taxon>
        <taxon>PX clade</taxon>
        <taxon>Xanthophyceae</taxon>
        <taxon>Tribonematales</taxon>
        <taxon>Tribonemataceae</taxon>
        <taxon>Tribonema</taxon>
    </lineage>
</organism>
<proteinExistence type="predicted"/>
<feature type="transmembrane region" description="Helical" evidence="2">
    <location>
        <begin position="15"/>
        <end position="36"/>
    </location>
</feature>
<evidence type="ECO:0000256" key="2">
    <source>
        <dbReference type="SAM" id="Phobius"/>
    </source>
</evidence>
<sequence length="413" mass="43591">MGWHFFGLDNSEAETAIFISCAVVNGICLVPAAVFWRRTPGMTATWLMPLLCILMCYVNIILALGDSVNNNNPACLLANVVYALVVPLFLVALFEMAYTVHKTRSVKFCGIVFDQGHRINTEPCSWFLRHAVRMCALGLFILGILVYFHSIGSDDAAAGTGGYTQFGGASVQFILCLVPATAMAAVSLYLSIFMWRYGNNASIVVHSTACNRWMLLLLGSLCMLAGQIPPAPAFRASNALGQTILLATMLVVYHEVEREAAARDHFAEFLAEENRLDTMARLEDKGVVAPGTQARSTTNAAAVAAAAAAAAASSAAATPAMRTDASSDAAAAAHGQRRLWGLPARLERAMGAGGSQTLGGSRGPSPRGLSPSGAPRSLRHKPRRHSAGSGVTVAMVQAVSAQSSSSGGMRETV</sequence>
<feature type="compositionally biased region" description="Gly residues" evidence="1">
    <location>
        <begin position="351"/>
        <end position="362"/>
    </location>
</feature>
<evidence type="ECO:0000313" key="3">
    <source>
        <dbReference type="EMBL" id="KAG5175237.1"/>
    </source>
</evidence>
<dbReference type="OrthoDB" id="196644at2759"/>
<feature type="transmembrane region" description="Helical" evidence="2">
    <location>
        <begin position="43"/>
        <end position="64"/>
    </location>
</feature>
<keyword evidence="2" id="KW-1133">Transmembrane helix</keyword>
<feature type="transmembrane region" description="Helical" evidence="2">
    <location>
        <begin position="131"/>
        <end position="151"/>
    </location>
</feature>
<name>A0A835YJZ6_9STRA</name>
<dbReference type="EMBL" id="JAFCMP010000552">
    <property type="protein sequence ID" value="KAG5175237.1"/>
    <property type="molecule type" value="Genomic_DNA"/>
</dbReference>
<keyword evidence="4" id="KW-1185">Reference proteome</keyword>
<protein>
    <submittedName>
        <fullName evidence="3">Uncharacterized protein</fullName>
    </submittedName>
</protein>
<keyword evidence="2" id="KW-0472">Membrane</keyword>
<feature type="transmembrane region" description="Helical" evidence="2">
    <location>
        <begin position="171"/>
        <end position="192"/>
    </location>
</feature>